<dbReference type="Proteomes" id="UP000527355">
    <property type="component" value="Unassembled WGS sequence"/>
</dbReference>
<evidence type="ECO:0000256" key="1">
    <source>
        <dbReference type="SAM" id="SignalP"/>
    </source>
</evidence>
<proteinExistence type="predicted"/>
<keyword evidence="3" id="KW-1185">Reference proteome</keyword>
<dbReference type="EMBL" id="JABWUV010000001">
    <property type="protein sequence ID" value="KAF6388274.1"/>
    <property type="molecule type" value="Genomic_DNA"/>
</dbReference>
<evidence type="ECO:0000313" key="3">
    <source>
        <dbReference type="Proteomes" id="UP000527355"/>
    </source>
</evidence>
<feature type="chain" id="PRO_5029831525" evidence="1">
    <location>
        <begin position="24"/>
        <end position="114"/>
    </location>
</feature>
<keyword evidence="1" id="KW-0732">Signal</keyword>
<feature type="signal peptide" evidence="1">
    <location>
        <begin position="1"/>
        <end position="23"/>
    </location>
</feature>
<protein>
    <submittedName>
        <fullName evidence="2">Pecanex 4</fullName>
    </submittedName>
</protein>
<reference evidence="2 3" key="1">
    <citation type="journal article" date="2020" name="Nature">
        <title>Six reference-quality genomes reveal evolution of bat adaptations.</title>
        <authorList>
            <person name="Jebb D."/>
            <person name="Huang Z."/>
            <person name="Pippel M."/>
            <person name="Hughes G.M."/>
            <person name="Lavrichenko K."/>
            <person name="Devanna P."/>
            <person name="Winkler S."/>
            <person name="Jermiin L.S."/>
            <person name="Skirmuntt E.C."/>
            <person name="Katzourakis A."/>
            <person name="Burkitt-Gray L."/>
            <person name="Ray D.A."/>
            <person name="Sullivan K.A.M."/>
            <person name="Roscito J.G."/>
            <person name="Kirilenko B.M."/>
            <person name="Davalos L.M."/>
            <person name="Corthals A.P."/>
            <person name="Power M.L."/>
            <person name="Jones G."/>
            <person name="Ransome R.D."/>
            <person name="Dechmann D.K.N."/>
            <person name="Locatelli A.G."/>
            <person name="Puechmaille S.J."/>
            <person name="Fedrigo O."/>
            <person name="Jarvis E.D."/>
            <person name="Hiller M."/>
            <person name="Vernes S.C."/>
            <person name="Myers E.W."/>
            <person name="Teeling E.C."/>
        </authorList>
    </citation>
    <scope>NUCLEOTIDE SEQUENCE [LARGE SCALE GENOMIC DNA]</scope>
    <source>
        <strain evidence="2">MMyoMyo1</strain>
        <tissue evidence="2">Flight muscle</tissue>
    </source>
</reference>
<dbReference type="AlphaFoldDB" id="A0A7J8APB3"/>
<name>A0A7J8APB3_MYOMY</name>
<sequence length="114" mass="12610">MCTQHCFLSILVGFHSFFHTTLFSPTPPLHPSFVPGGVSPTCSDLAGSGGHCSLCLCRFSVLLPDDPKFDRCTAVCNGSWKFRSPLTWFSLLGPLSGSFNVDNDSRMWLYLLLY</sequence>
<gene>
    <name evidence="2" type="ORF">mMyoMyo1_014885</name>
</gene>
<organism evidence="2 3">
    <name type="scientific">Myotis myotis</name>
    <name type="common">Greater mouse-eared bat</name>
    <name type="synonym">Vespertilio myotis</name>
    <dbReference type="NCBI Taxonomy" id="51298"/>
    <lineage>
        <taxon>Eukaryota</taxon>
        <taxon>Metazoa</taxon>
        <taxon>Chordata</taxon>
        <taxon>Craniata</taxon>
        <taxon>Vertebrata</taxon>
        <taxon>Euteleostomi</taxon>
        <taxon>Mammalia</taxon>
        <taxon>Eutheria</taxon>
        <taxon>Laurasiatheria</taxon>
        <taxon>Chiroptera</taxon>
        <taxon>Yangochiroptera</taxon>
        <taxon>Vespertilionidae</taxon>
        <taxon>Myotis</taxon>
    </lineage>
</organism>
<evidence type="ECO:0000313" key="2">
    <source>
        <dbReference type="EMBL" id="KAF6388274.1"/>
    </source>
</evidence>
<comment type="caution">
    <text evidence="2">The sequence shown here is derived from an EMBL/GenBank/DDBJ whole genome shotgun (WGS) entry which is preliminary data.</text>
</comment>
<accession>A0A7J8APB3</accession>